<name>A0A2T5B7Y0_MYCDI</name>
<dbReference type="EMBL" id="PZZZ01000004">
    <property type="protein sequence ID" value="PTM95089.1"/>
    <property type="molecule type" value="Genomic_DNA"/>
</dbReference>
<evidence type="ECO:0000256" key="6">
    <source>
        <dbReference type="ARBA" id="ARBA00023136"/>
    </source>
</evidence>
<evidence type="ECO:0000313" key="12">
    <source>
        <dbReference type="Proteomes" id="UP000241247"/>
    </source>
</evidence>
<feature type="domain" description="POTRA" evidence="10">
    <location>
        <begin position="360"/>
        <end position="433"/>
    </location>
</feature>
<dbReference type="RefSeq" id="WP_108002835.1">
    <property type="nucleotide sequence ID" value="NZ_JBHEEX010000013.1"/>
</dbReference>
<evidence type="ECO:0000313" key="11">
    <source>
        <dbReference type="EMBL" id="PTM95089.1"/>
    </source>
</evidence>
<reference evidence="11 12" key="1">
    <citation type="submission" date="2018-04" db="EMBL/GenBank/DDBJ databases">
        <title>Genomic Encyclopedia of Type Strains, Phase IV (KMG-IV): sequencing the most valuable type-strain genomes for metagenomic binning, comparative biology and taxonomic classification.</title>
        <authorList>
            <person name="Goeker M."/>
        </authorList>
    </citation>
    <scope>NUCLEOTIDE SEQUENCE [LARGE SCALE GENOMIC DNA]</scope>
    <source>
        <strain evidence="11 12">DSM 7138</strain>
    </source>
</reference>
<accession>A0A2T5B7Y0</accession>
<dbReference type="InterPro" id="IPR023707">
    <property type="entry name" value="OM_assembly_BamA"/>
</dbReference>
<dbReference type="PIRSF" id="PIRSF006076">
    <property type="entry name" value="OM_assembly_OMP85"/>
    <property type="match status" value="1"/>
</dbReference>
<feature type="domain" description="POTRA" evidence="10">
    <location>
        <begin position="187"/>
        <end position="275"/>
    </location>
</feature>
<evidence type="ECO:0000259" key="10">
    <source>
        <dbReference type="PROSITE" id="PS51779"/>
    </source>
</evidence>
<comment type="subcellular location">
    <subcellularLocation>
        <location evidence="8">Cell outer membrane</location>
    </subcellularLocation>
    <subcellularLocation>
        <location evidence="1">Membrane</location>
    </subcellularLocation>
</comment>
<keyword evidence="4 8" id="KW-0732">Signal</keyword>
<dbReference type="AlphaFoldDB" id="A0A2T5B7Y0"/>
<dbReference type="InterPro" id="IPR034746">
    <property type="entry name" value="POTRA"/>
</dbReference>
<dbReference type="Pfam" id="PF01103">
    <property type="entry name" value="Omp85"/>
    <property type="match status" value="1"/>
</dbReference>
<dbReference type="PANTHER" id="PTHR12815:SF23">
    <property type="entry name" value="OUTER MEMBRANE PROTEIN ASSEMBLY FACTOR BAMA"/>
    <property type="match status" value="1"/>
</dbReference>
<dbReference type="HAMAP" id="MF_01430">
    <property type="entry name" value="OM_assembly_BamA"/>
    <property type="match status" value="1"/>
</dbReference>
<dbReference type="Gene3D" id="2.40.160.50">
    <property type="entry name" value="membrane protein fhac: a member of the omp85/tpsb transporter family"/>
    <property type="match status" value="1"/>
</dbReference>
<dbReference type="PANTHER" id="PTHR12815">
    <property type="entry name" value="SORTING AND ASSEMBLY MACHINERY SAMM50 PROTEIN FAMILY MEMBER"/>
    <property type="match status" value="1"/>
</dbReference>
<keyword evidence="3 8" id="KW-0812">Transmembrane</keyword>
<dbReference type="OrthoDB" id="9803054at2"/>
<dbReference type="NCBIfam" id="TIGR03303">
    <property type="entry name" value="OM_YaeT"/>
    <property type="match status" value="1"/>
</dbReference>
<gene>
    <name evidence="8" type="primary">bamA</name>
    <name evidence="11" type="ORF">C7449_104153</name>
</gene>
<feature type="chain" id="PRO_5015794421" description="Outer membrane protein assembly factor BamA" evidence="8">
    <location>
        <begin position="24"/>
        <end position="786"/>
    </location>
</feature>
<keyword evidence="12" id="KW-1185">Reference proteome</keyword>
<evidence type="ECO:0000256" key="1">
    <source>
        <dbReference type="ARBA" id="ARBA00004370"/>
    </source>
</evidence>
<sequence length="786" mass="86225" precursor="true">MKAGSRFLNAVSAVALSTSMVVAGGAAVSLVTVSAAEAAVIQRVEVRGANRVSPETVRANLTIQPGKSFSNTDIDASVRRLFATGYFSDVRISVSGSTLVVVVDENRLINQVVFNGNRKIKDDKLAAIVRSQSLGPYSETTIEADIQAIKEAYAAIGRSDATVTTQTYDVGNGRVNLAFVINEGDRTKISQVNFVGNNAYSDGRLRSVINTKKSGPLSFLTRKDVYDEMKMRADEEALRQFYFNRGYADFRIVSSDAVLDETTNEYTLTFTVEEGERYKFGDITVESTVEGINAEELKGLIKSRAGEVYRANDVQDSMSDISKVVAAQGYPFARVTPRGNRDFANHTIAVDYLVDQGERAYVERIEIRGNTRTRDYVIRREFDISEGDAFNQEVISSAKRRLEALGFFSTVNITTAPGTASDRVILIVDVQDQSTGTFGVGAGYTTGSDGGFKLEASIEERNFLGRGQYIRIAAGGGSDSRNYSLSFTEPYFLGYRLAAGFDIFRNEDDSEDFYNVDSQGVTLRVTAPITEALSTTLRYNYAKYDYSTSVDQTADLAKPPSERKISQPYWDAINGSPWVRSSISQSMTYDTLDDRKLPRDGIYATFTQEFAGLGGDSDFYKIYGKARYFRTLMEDADIIGSLTAGAGYMLPTSGDLHVFDQFQLNANDLRGFESGGIGPRMTNGDQIGGTTYFTVSAETSFPLPFVPRDAGFRGALFADAGTLYGNKVDLSGSPVNGTSMEWRASLGASLIWSSPFGPLRVDYAIPVLKEDFDQEQRFKFGISSNF</sequence>
<dbReference type="GO" id="GO:0051205">
    <property type="term" value="P:protein insertion into membrane"/>
    <property type="evidence" value="ECO:0007669"/>
    <property type="project" value="UniProtKB-UniRule"/>
</dbReference>
<dbReference type="Pfam" id="PF07244">
    <property type="entry name" value="POTRA"/>
    <property type="match status" value="5"/>
</dbReference>
<feature type="signal peptide" evidence="8">
    <location>
        <begin position="1"/>
        <end position="23"/>
    </location>
</feature>
<dbReference type="GO" id="GO:0009279">
    <property type="term" value="C:cell outer membrane"/>
    <property type="evidence" value="ECO:0007669"/>
    <property type="project" value="UniProtKB-SubCell"/>
</dbReference>
<evidence type="ECO:0000256" key="7">
    <source>
        <dbReference type="ARBA" id="ARBA00023237"/>
    </source>
</evidence>
<dbReference type="Proteomes" id="UP000241247">
    <property type="component" value="Unassembled WGS sequence"/>
</dbReference>
<proteinExistence type="inferred from homology"/>
<dbReference type="SUPFAM" id="SSF56935">
    <property type="entry name" value="Porins"/>
    <property type="match status" value="1"/>
</dbReference>
<protein>
    <recommendedName>
        <fullName evidence="8 9">Outer membrane protein assembly factor BamA</fullName>
    </recommendedName>
</protein>
<dbReference type="InterPro" id="IPR010827">
    <property type="entry name" value="BamA/TamA_POTRA"/>
</dbReference>
<comment type="function">
    <text evidence="8">Part of the outer membrane protein assembly complex, which is involved in assembly and insertion of beta-barrel proteins into the outer membrane.</text>
</comment>
<keyword evidence="5 8" id="KW-0677">Repeat</keyword>
<dbReference type="PROSITE" id="PS51779">
    <property type="entry name" value="POTRA"/>
    <property type="match status" value="4"/>
</dbReference>
<comment type="subunit">
    <text evidence="8">Part of the Bam complex.</text>
</comment>
<comment type="similarity">
    <text evidence="8">Belongs to the BamA family.</text>
</comment>
<keyword evidence="6 8" id="KW-0472">Membrane</keyword>
<evidence type="ECO:0000256" key="3">
    <source>
        <dbReference type="ARBA" id="ARBA00022692"/>
    </source>
</evidence>
<dbReference type="InterPro" id="IPR000184">
    <property type="entry name" value="Bac_surfAg_D15"/>
</dbReference>
<dbReference type="InterPro" id="IPR039910">
    <property type="entry name" value="D15-like"/>
</dbReference>
<feature type="domain" description="POTRA" evidence="10">
    <location>
        <begin position="107"/>
        <end position="184"/>
    </location>
</feature>
<organism evidence="11 12">
    <name type="scientific">Mycoplana dimorpha</name>
    <dbReference type="NCBI Taxonomy" id="28320"/>
    <lineage>
        <taxon>Bacteria</taxon>
        <taxon>Pseudomonadati</taxon>
        <taxon>Pseudomonadota</taxon>
        <taxon>Alphaproteobacteria</taxon>
        <taxon>Hyphomicrobiales</taxon>
        <taxon>Rhizobiaceae</taxon>
        <taxon>Mycoplana</taxon>
    </lineage>
</organism>
<dbReference type="Gene3D" id="3.10.20.310">
    <property type="entry name" value="membrane protein fhac"/>
    <property type="match status" value="5"/>
</dbReference>
<evidence type="ECO:0000256" key="4">
    <source>
        <dbReference type="ARBA" id="ARBA00022729"/>
    </source>
</evidence>
<dbReference type="GO" id="GO:0043165">
    <property type="term" value="P:Gram-negative-bacterium-type cell outer membrane assembly"/>
    <property type="evidence" value="ECO:0007669"/>
    <property type="project" value="UniProtKB-UniRule"/>
</dbReference>
<feature type="domain" description="POTRA" evidence="10">
    <location>
        <begin position="39"/>
        <end position="106"/>
    </location>
</feature>
<evidence type="ECO:0000256" key="9">
    <source>
        <dbReference type="NCBIfam" id="TIGR03303"/>
    </source>
</evidence>
<evidence type="ECO:0000256" key="8">
    <source>
        <dbReference type="HAMAP-Rule" id="MF_01430"/>
    </source>
</evidence>
<evidence type="ECO:0000256" key="2">
    <source>
        <dbReference type="ARBA" id="ARBA00022452"/>
    </source>
</evidence>
<keyword evidence="7 8" id="KW-0998">Cell outer membrane</keyword>
<keyword evidence="2 8" id="KW-1134">Transmembrane beta strand</keyword>
<evidence type="ECO:0000256" key="5">
    <source>
        <dbReference type="ARBA" id="ARBA00022737"/>
    </source>
</evidence>
<comment type="caution">
    <text evidence="11">The sequence shown here is derived from an EMBL/GenBank/DDBJ whole genome shotgun (WGS) entry which is preliminary data.</text>
</comment>